<evidence type="ECO:0000313" key="4">
    <source>
        <dbReference type="Proteomes" id="UP000275078"/>
    </source>
</evidence>
<feature type="region of interest" description="Disordered" evidence="1">
    <location>
        <begin position="273"/>
        <end position="313"/>
    </location>
</feature>
<evidence type="ECO:0000256" key="1">
    <source>
        <dbReference type="SAM" id="MobiDB-lite"/>
    </source>
</evidence>
<dbReference type="AlphaFoldDB" id="A0A3N4HXM0"/>
<dbReference type="Proteomes" id="UP000275078">
    <property type="component" value="Unassembled WGS sequence"/>
</dbReference>
<keyword evidence="2" id="KW-1133">Transmembrane helix</keyword>
<evidence type="ECO:0000313" key="3">
    <source>
        <dbReference type="EMBL" id="RPA76721.1"/>
    </source>
</evidence>
<accession>A0A3N4HXM0</accession>
<reference evidence="3 4" key="1">
    <citation type="journal article" date="2018" name="Nat. Ecol. Evol.">
        <title>Pezizomycetes genomes reveal the molecular basis of ectomycorrhizal truffle lifestyle.</title>
        <authorList>
            <person name="Murat C."/>
            <person name="Payen T."/>
            <person name="Noel B."/>
            <person name="Kuo A."/>
            <person name="Morin E."/>
            <person name="Chen J."/>
            <person name="Kohler A."/>
            <person name="Krizsan K."/>
            <person name="Balestrini R."/>
            <person name="Da Silva C."/>
            <person name="Montanini B."/>
            <person name="Hainaut M."/>
            <person name="Levati E."/>
            <person name="Barry K.W."/>
            <person name="Belfiori B."/>
            <person name="Cichocki N."/>
            <person name="Clum A."/>
            <person name="Dockter R.B."/>
            <person name="Fauchery L."/>
            <person name="Guy J."/>
            <person name="Iotti M."/>
            <person name="Le Tacon F."/>
            <person name="Lindquist E.A."/>
            <person name="Lipzen A."/>
            <person name="Malagnac F."/>
            <person name="Mello A."/>
            <person name="Molinier V."/>
            <person name="Miyauchi S."/>
            <person name="Poulain J."/>
            <person name="Riccioni C."/>
            <person name="Rubini A."/>
            <person name="Sitrit Y."/>
            <person name="Splivallo R."/>
            <person name="Traeger S."/>
            <person name="Wang M."/>
            <person name="Zifcakova L."/>
            <person name="Wipf D."/>
            <person name="Zambonelli A."/>
            <person name="Paolocci F."/>
            <person name="Nowrousian M."/>
            <person name="Ottonello S."/>
            <person name="Baldrian P."/>
            <person name="Spatafora J.W."/>
            <person name="Henrissat B."/>
            <person name="Nagy L.G."/>
            <person name="Aury J.M."/>
            <person name="Wincker P."/>
            <person name="Grigoriev I.V."/>
            <person name="Bonfante P."/>
            <person name="Martin F.M."/>
        </authorList>
    </citation>
    <scope>NUCLEOTIDE SEQUENCE [LARGE SCALE GENOMIC DNA]</scope>
    <source>
        <strain evidence="3 4">RN42</strain>
    </source>
</reference>
<gene>
    <name evidence="3" type="ORF">BJ508DRAFT_330869</name>
</gene>
<protein>
    <submittedName>
        <fullName evidence="3">Uncharacterized protein</fullName>
    </submittedName>
</protein>
<feature type="compositionally biased region" description="Basic and acidic residues" evidence="1">
    <location>
        <begin position="274"/>
        <end position="286"/>
    </location>
</feature>
<feature type="transmembrane region" description="Helical" evidence="2">
    <location>
        <begin position="239"/>
        <end position="259"/>
    </location>
</feature>
<organism evidence="3 4">
    <name type="scientific">Ascobolus immersus RN42</name>
    <dbReference type="NCBI Taxonomy" id="1160509"/>
    <lineage>
        <taxon>Eukaryota</taxon>
        <taxon>Fungi</taxon>
        <taxon>Dikarya</taxon>
        <taxon>Ascomycota</taxon>
        <taxon>Pezizomycotina</taxon>
        <taxon>Pezizomycetes</taxon>
        <taxon>Pezizales</taxon>
        <taxon>Ascobolaceae</taxon>
        <taxon>Ascobolus</taxon>
    </lineage>
</organism>
<evidence type="ECO:0000256" key="2">
    <source>
        <dbReference type="SAM" id="Phobius"/>
    </source>
</evidence>
<sequence>MAPIKPLYVLLSTVFITLLITGIVIILSPFLRAADTITTHTITAPADHYMEGYPYPYISGLSPSARMYRARPIHQDNSRFTHVEFAFDTSVMSYTYFEHSGSQTINKYSVADSFIPASLARAIDIGPSDIEVPILRPLRRNDLQDVNGEVHWQAVFVAFIPRSKVASFWAAFRDRGSELYRSRDLAERTLMMNMDREMMEELRVNGRIANYPEDLKGKQGKIHTQTAGAGAGAHSLPSMGLRVGGPMVFMMMAVGLFMLRKRRGAKVGMEWEYELDKGPEVPPKDESESEPESEPEYTVRDSRRYVSVPAEEV</sequence>
<keyword evidence="2" id="KW-0812">Transmembrane</keyword>
<proteinExistence type="predicted"/>
<feature type="transmembrane region" description="Helical" evidence="2">
    <location>
        <begin position="7"/>
        <end position="31"/>
    </location>
</feature>
<name>A0A3N4HXM0_ASCIM</name>
<keyword evidence="2" id="KW-0472">Membrane</keyword>
<dbReference type="EMBL" id="ML119739">
    <property type="protein sequence ID" value="RPA76721.1"/>
    <property type="molecule type" value="Genomic_DNA"/>
</dbReference>
<keyword evidence="4" id="KW-1185">Reference proteome</keyword>